<name>A0A5C6E9B4_9BACT</name>
<organism evidence="1 2">
    <name type="scientific">Novipirellula aureliae</name>
    <dbReference type="NCBI Taxonomy" id="2527966"/>
    <lineage>
        <taxon>Bacteria</taxon>
        <taxon>Pseudomonadati</taxon>
        <taxon>Planctomycetota</taxon>
        <taxon>Planctomycetia</taxon>
        <taxon>Pirellulales</taxon>
        <taxon>Pirellulaceae</taxon>
        <taxon>Novipirellula</taxon>
    </lineage>
</organism>
<gene>
    <name evidence="1" type="ORF">Q31b_18470</name>
</gene>
<sequence length="61" mass="6645">MKIVFTFSILLTAMILSGCGKPSSQKVTDGIELSDIQAYEENQKRLEGLMEGPEAEMPPGN</sequence>
<dbReference type="OrthoDB" id="284580at2"/>
<dbReference type="PROSITE" id="PS51257">
    <property type="entry name" value="PROKAR_LIPOPROTEIN"/>
    <property type="match status" value="1"/>
</dbReference>
<keyword evidence="2" id="KW-1185">Reference proteome</keyword>
<dbReference type="RefSeq" id="WP_146599283.1">
    <property type="nucleotide sequence ID" value="NZ_SJPY01000002.1"/>
</dbReference>
<dbReference type="EMBL" id="SJPY01000002">
    <property type="protein sequence ID" value="TWU44311.1"/>
    <property type="molecule type" value="Genomic_DNA"/>
</dbReference>
<evidence type="ECO:0000313" key="2">
    <source>
        <dbReference type="Proteomes" id="UP000315471"/>
    </source>
</evidence>
<dbReference type="Proteomes" id="UP000315471">
    <property type="component" value="Unassembled WGS sequence"/>
</dbReference>
<proteinExistence type="predicted"/>
<comment type="caution">
    <text evidence="1">The sequence shown here is derived from an EMBL/GenBank/DDBJ whole genome shotgun (WGS) entry which is preliminary data.</text>
</comment>
<evidence type="ECO:0000313" key="1">
    <source>
        <dbReference type="EMBL" id="TWU44311.1"/>
    </source>
</evidence>
<protein>
    <submittedName>
        <fullName evidence="1">Uncharacterized protein</fullName>
    </submittedName>
</protein>
<accession>A0A5C6E9B4</accession>
<dbReference type="AlphaFoldDB" id="A0A5C6E9B4"/>
<reference evidence="1 2" key="1">
    <citation type="submission" date="2019-02" db="EMBL/GenBank/DDBJ databases">
        <title>Deep-cultivation of Planctomycetes and their phenomic and genomic characterization uncovers novel biology.</title>
        <authorList>
            <person name="Wiegand S."/>
            <person name="Jogler M."/>
            <person name="Boedeker C."/>
            <person name="Pinto D."/>
            <person name="Vollmers J."/>
            <person name="Rivas-Marin E."/>
            <person name="Kohn T."/>
            <person name="Peeters S.H."/>
            <person name="Heuer A."/>
            <person name="Rast P."/>
            <person name="Oberbeckmann S."/>
            <person name="Bunk B."/>
            <person name="Jeske O."/>
            <person name="Meyerdierks A."/>
            <person name="Storesund J.E."/>
            <person name="Kallscheuer N."/>
            <person name="Luecker S."/>
            <person name="Lage O.M."/>
            <person name="Pohl T."/>
            <person name="Merkel B.J."/>
            <person name="Hornburger P."/>
            <person name="Mueller R.-W."/>
            <person name="Bruemmer F."/>
            <person name="Labrenz M."/>
            <person name="Spormann A.M."/>
            <person name="Op Den Camp H."/>
            <person name="Overmann J."/>
            <person name="Amann R."/>
            <person name="Jetten M.S.M."/>
            <person name="Mascher T."/>
            <person name="Medema M.H."/>
            <person name="Devos D.P."/>
            <person name="Kaster A.-K."/>
            <person name="Ovreas L."/>
            <person name="Rohde M."/>
            <person name="Galperin M.Y."/>
            <person name="Jogler C."/>
        </authorList>
    </citation>
    <scope>NUCLEOTIDE SEQUENCE [LARGE SCALE GENOMIC DNA]</scope>
    <source>
        <strain evidence="1 2">Q31b</strain>
    </source>
</reference>